<evidence type="ECO:0000313" key="1">
    <source>
        <dbReference type="EMBL" id="JAH32633.1"/>
    </source>
</evidence>
<dbReference type="EMBL" id="GBXM01075944">
    <property type="protein sequence ID" value="JAH32633.1"/>
    <property type="molecule type" value="Transcribed_RNA"/>
</dbReference>
<protein>
    <submittedName>
        <fullName evidence="1">Uncharacterized protein</fullName>
    </submittedName>
</protein>
<dbReference type="AlphaFoldDB" id="A0A0E9RWH9"/>
<accession>A0A0E9RWH9</accession>
<organism evidence="1">
    <name type="scientific">Anguilla anguilla</name>
    <name type="common">European freshwater eel</name>
    <name type="synonym">Muraena anguilla</name>
    <dbReference type="NCBI Taxonomy" id="7936"/>
    <lineage>
        <taxon>Eukaryota</taxon>
        <taxon>Metazoa</taxon>
        <taxon>Chordata</taxon>
        <taxon>Craniata</taxon>
        <taxon>Vertebrata</taxon>
        <taxon>Euteleostomi</taxon>
        <taxon>Actinopterygii</taxon>
        <taxon>Neopterygii</taxon>
        <taxon>Teleostei</taxon>
        <taxon>Anguilliformes</taxon>
        <taxon>Anguillidae</taxon>
        <taxon>Anguilla</taxon>
    </lineage>
</organism>
<proteinExistence type="predicted"/>
<reference evidence="1" key="2">
    <citation type="journal article" date="2015" name="Fish Shellfish Immunol.">
        <title>Early steps in the European eel (Anguilla anguilla)-Vibrio vulnificus interaction in the gills: Role of the RtxA13 toxin.</title>
        <authorList>
            <person name="Callol A."/>
            <person name="Pajuelo D."/>
            <person name="Ebbesson L."/>
            <person name="Teles M."/>
            <person name="MacKenzie S."/>
            <person name="Amaro C."/>
        </authorList>
    </citation>
    <scope>NUCLEOTIDE SEQUENCE</scope>
</reference>
<reference evidence="1" key="1">
    <citation type="submission" date="2014-11" db="EMBL/GenBank/DDBJ databases">
        <authorList>
            <person name="Amaro Gonzalez C."/>
        </authorList>
    </citation>
    <scope>NUCLEOTIDE SEQUENCE</scope>
</reference>
<name>A0A0E9RWH9_ANGAN</name>
<sequence>MGLASGESSQKRKKGFVVVSSLSQANTNRCERFQCSAPCRVK</sequence>